<evidence type="ECO:0000313" key="1">
    <source>
        <dbReference type="EMBL" id="WOT05221.1"/>
    </source>
</evidence>
<proteinExistence type="predicted"/>
<dbReference type="EMBL" id="CP136522">
    <property type="protein sequence ID" value="WOT05221.1"/>
    <property type="molecule type" value="Genomic_DNA"/>
</dbReference>
<gene>
    <name evidence="1" type="ORF">RGE70_18410</name>
</gene>
<accession>A0ABZ0JYH3</accession>
<dbReference type="RefSeq" id="WP_310472846.1">
    <property type="nucleotide sequence ID" value="NZ_CP136522.1"/>
</dbReference>
<dbReference type="Proteomes" id="UP001529491">
    <property type="component" value="Chromosome"/>
</dbReference>
<protein>
    <submittedName>
        <fullName evidence="1">Uncharacterized protein</fullName>
    </submittedName>
</protein>
<organism evidence="1 2">
    <name type="scientific">Shewanella youngdeokensis</name>
    <dbReference type="NCBI Taxonomy" id="2999068"/>
    <lineage>
        <taxon>Bacteria</taxon>
        <taxon>Pseudomonadati</taxon>
        <taxon>Pseudomonadota</taxon>
        <taxon>Gammaproteobacteria</taxon>
        <taxon>Alteromonadales</taxon>
        <taxon>Shewanellaceae</taxon>
        <taxon>Shewanella</taxon>
    </lineage>
</organism>
<sequence length="116" mass="13168">MKGWVLLVLIAGGIYYLYTETDTLDDPYADMQAIYEESQTKLQGMTGTQLKHIDDKVDIITTDIAERLSSTEQKALGLITQSQDKLEEYKEQFCGGGAEQHHSFSKENQMFICDHL</sequence>
<reference evidence="1 2" key="1">
    <citation type="submission" date="2023-10" db="EMBL/GenBank/DDBJ databases">
        <title>Complete genome sequence of Shewanella sp. DAU334.</title>
        <authorList>
            <person name="Lee Y.-S."/>
            <person name="Jeong H.-R."/>
            <person name="Hwang E.-J."/>
            <person name="Choi Y.-L."/>
            <person name="Kim G.-D."/>
        </authorList>
    </citation>
    <scope>NUCLEOTIDE SEQUENCE [LARGE SCALE GENOMIC DNA]</scope>
    <source>
        <strain evidence="1 2">DAU334</strain>
    </source>
</reference>
<name>A0ABZ0JYH3_9GAMM</name>
<keyword evidence="2" id="KW-1185">Reference proteome</keyword>
<evidence type="ECO:0000313" key="2">
    <source>
        <dbReference type="Proteomes" id="UP001529491"/>
    </source>
</evidence>